<dbReference type="RefSeq" id="WP_041501504.1">
    <property type="nucleotide sequence ID" value="NZ_BJDV01000010.1"/>
</dbReference>
<gene>
    <name evidence="2" type="ORF">JP39_09190</name>
</gene>
<dbReference type="KEGG" id="lhi:JP39_09190"/>
<dbReference type="SMART" id="SM00829">
    <property type="entry name" value="PKS_ER"/>
    <property type="match status" value="1"/>
</dbReference>
<dbReference type="InterPro" id="IPR020843">
    <property type="entry name" value="ER"/>
</dbReference>
<protein>
    <submittedName>
        <fullName evidence="2">Oxidoreductase</fullName>
    </submittedName>
</protein>
<dbReference type="STRING" id="1074467.JP39_09190"/>
<dbReference type="InterPro" id="IPR036291">
    <property type="entry name" value="NAD(P)-bd_dom_sf"/>
</dbReference>
<dbReference type="InterPro" id="IPR050700">
    <property type="entry name" value="YIM1/Zinc_Alcohol_DH_Fams"/>
</dbReference>
<dbReference type="SUPFAM" id="SSF51735">
    <property type="entry name" value="NAD(P)-binding Rossmann-fold domains"/>
    <property type="match status" value="1"/>
</dbReference>
<organism evidence="2 3">
    <name type="scientific">Companilactobacillus heilongjiangensis</name>
    <dbReference type="NCBI Taxonomy" id="1074467"/>
    <lineage>
        <taxon>Bacteria</taxon>
        <taxon>Bacillati</taxon>
        <taxon>Bacillota</taxon>
        <taxon>Bacilli</taxon>
        <taxon>Lactobacillales</taxon>
        <taxon>Lactobacillaceae</taxon>
        <taxon>Companilactobacillus</taxon>
    </lineage>
</organism>
<dbReference type="Proteomes" id="UP000061546">
    <property type="component" value="Chromosome"/>
</dbReference>
<evidence type="ECO:0000313" key="2">
    <source>
        <dbReference type="EMBL" id="ALB29512.1"/>
    </source>
</evidence>
<dbReference type="PANTHER" id="PTHR11695">
    <property type="entry name" value="ALCOHOL DEHYDROGENASE RELATED"/>
    <property type="match status" value="1"/>
</dbReference>
<dbReference type="EMBL" id="CP012559">
    <property type="protein sequence ID" value="ALB29512.1"/>
    <property type="molecule type" value="Genomic_DNA"/>
</dbReference>
<dbReference type="PANTHER" id="PTHR11695:SF294">
    <property type="entry name" value="RETICULON-4-INTERACTING PROTEIN 1, MITOCHONDRIAL"/>
    <property type="match status" value="1"/>
</dbReference>
<dbReference type="InterPro" id="IPR013154">
    <property type="entry name" value="ADH-like_N"/>
</dbReference>
<dbReference type="Gene3D" id="3.90.180.10">
    <property type="entry name" value="Medium-chain alcohol dehydrogenases, catalytic domain"/>
    <property type="match status" value="1"/>
</dbReference>
<dbReference type="InterPro" id="IPR011032">
    <property type="entry name" value="GroES-like_sf"/>
</dbReference>
<reference evidence="2 3" key="1">
    <citation type="submission" date="2015-08" db="EMBL/GenBank/DDBJ databases">
        <title>Genomic sequence of Lactobacillus heilongjiangensis DSM 28069, isolated from Chinese traditional pickle.</title>
        <authorList>
            <person name="Jiang X."/>
            <person name="Zheng B."/>
            <person name="Cheng H."/>
        </authorList>
    </citation>
    <scope>NUCLEOTIDE SEQUENCE [LARGE SCALE GENOMIC DNA]</scope>
    <source>
        <strain evidence="2 3">DSM 28069</strain>
    </source>
</reference>
<dbReference type="AlphaFoldDB" id="A0A0K2LDZ1"/>
<sequence>MQAAQLMKYDKNFKLVVKDISMPTPNENEVLVKVKVAAVNPLEMLIGTGSVKLIQDYDKPLTMGNELSGVIESVGKNVDNFNIGDEIYSRLPLTKIGAFAEYVAIDYRAIALKPKNLDFVHSAAVPLTGLTAYQGLTEELQAQAGQSVMIPGGSGSFGQMAIPIAKELGLKVMVSGNARAEQSALDMGVDRYFYYRKDNYWEHLKNVDYVIDTIGSKKEFAHELQILKPQGRVLSLRMGPNRQFAKDRHLSFLKTTLFTIAGSSIDKQARKLDADYRFIFVRSDGEQLKKITKIVETNNIKPAVDPTEFKLSDINEALNYVATGHPKGKVVIKF</sequence>
<dbReference type="SUPFAM" id="SSF50129">
    <property type="entry name" value="GroES-like"/>
    <property type="match status" value="1"/>
</dbReference>
<dbReference type="GO" id="GO:0016491">
    <property type="term" value="F:oxidoreductase activity"/>
    <property type="evidence" value="ECO:0007669"/>
    <property type="project" value="InterPro"/>
</dbReference>
<dbReference type="Gene3D" id="3.40.50.720">
    <property type="entry name" value="NAD(P)-binding Rossmann-like Domain"/>
    <property type="match status" value="1"/>
</dbReference>
<name>A0A0K2LDZ1_9LACO</name>
<dbReference type="Pfam" id="PF08240">
    <property type="entry name" value="ADH_N"/>
    <property type="match status" value="1"/>
</dbReference>
<evidence type="ECO:0000259" key="1">
    <source>
        <dbReference type="SMART" id="SM00829"/>
    </source>
</evidence>
<feature type="domain" description="Enoyl reductase (ER)" evidence="1">
    <location>
        <begin position="8"/>
        <end position="332"/>
    </location>
</feature>
<dbReference type="Pfam" id="PF13602">
    <property type="entry name" value="ADH_zinc_N_2"/>
    <property type="match status" value="1"/>
</dbReference>
<evidence type="ECO:0000313" key="3">
    <source>
        <dbReference type="Proteomes" id="UP000061546"/>
    </source>
</evidence>
<proteinExistence type="predicted"/>
<dbReference type="OrthoDB" id="9792162at2"/>
<accession>A0A0K2LDZ1</accession>
<keyword evidence="3" id="KW-1185">Reference proteome</keyword>
<dbReference type="CDD" id="cd05289">
    <property type="entry name" value="MDR_like_2"/>
    <property type="match status" value="1"/>
</dbReference>